<gene>
    <name evidence="2" type="ORF">BZL30_2382</name>
</gene>
<comment type="caution">
    <text evidence="2">The sequence shown here is derived from an EMBL/GenBank/DDBJ whole genome shotgun (WGS) entry which is preliminary data.</text>
</comment>
<dbReference type="EMBL" id="MVBM01000002">
    <property type="protein sequence ID" value="OOK79467.1"/>
    <property type="molecule type" value="Genomic_DNA"/>
</dbReference>
<reference evidence="2 3" key="1">
    <citation type="submission" date="2017-02" db="EMBL/GenBank/DDBJ databases">
        <title>Complete genome sequences of Mycobacterium kansasii strains isolated from rhesus macaques.</title>
        <authorList>
            <person name="Panda A."/>
            <person name="Nagaraj S."/>
            <person name="Zhao X."/>
            <person name="Tettelin H."/>
            <person name="Detolla L.J."/>
        </authorList>
    </citation>
    <scope>NUCLEOTIDE SEQUENCE [LARGE SCALE GENOMIC DNA]</scope>
    <source>
        <strain evidence="2 3">11-3813</strain>
    </source>
</reference>
<organism evidence="2 3">
    <name type="scientific">Mycobacterium kansasii</name>
    <dbReference type="NCBI Taxonomy" id="1768"/>
    <lineage>
        <taxon>Bacteria</taxon>
        <taxon>Bacillati</taxon>
        <taxon>Actinomycetota</taxon>
        <taxon>Actinomycetes</taxon>
        <taxon>Mycobacteriales</taxon>
        <taxon>Mycobacteriaceae</taxon>
        <taxon>Mycobacterium</taxon>
    </lineage>
</organism>
<dbReference type="AlphaFoldDB" id="A0A1V3XJS7"/>
<dbReference type="Proteomes" id="UP000189229">
    <property type="component" value="Unassembled WGS sequence"/>
</dbReference>
<name>A0A1V3XJS7_MYCKA</name>
<accession>A0A1V3XJS7</accession>
<proteinExistence type="predicted"/>
<evidence type="ECO:0000313" key="2">
    <source>
        <dbReference type="EMBL" id="OOK79467.1"/>
    </source>
</evidence>
<evidence type="ECO:0000256" key="1">
    <source>
        <dbReference type="SAM" id="MobiDB-lite"/>
    </source>
</evidence>
<feature type="region of interest" description="Disordered" evidence="1">
    <location>
        <begin position="1"/>
        <end position="25"/>
    </location>
</feature>
<evidence type="ECO:0000313" key="3">
    <source>
        <dbReference type="Proteomes" id="UP000189229"/>
    </source>
</evidence>
<sequence length="38" mass="3807">MASAASRAEASDHSGPARLRATAGAAAAAMMESRTAFR</sequence>
<protein>
    <submittedName>
        <fullName evidence="2">Uncharacterized protein</fullName>
    </submittedName>
</protein>